<feature type="transmembrane region" description="Helical" evidence="1">
    <location>
        <begin position="195"/>
        <end position="214"/>
    </location>
</feature>
<evidence type="ECO:0000313" key="2">
    <source>
        <dbReference type="EMBL" id="MFC4265163.1"/>
    </source>
</evidence>
<dbReference type="RefSeq" id="WP_230067195.1">
    <property type="nucleotide sequence ID" value="NZ_BAABLL010000003.1"/>
</dbReference>
<reference evidence="3" key="1">
    <citation type="journal article" date="2019" name="Int. J. Syst. Evol. Microbiol.">
        <title>The Global Catalogue of Microorganisms (GCM) 10K type strain sequencing project: providing services to taxonomists for standard genome sequencing and annotation.</title>
        <authorList>
            <consortium name="The Broad Institute Genomics Platform"/>
            <consortium name="The Broad Institute Genome Sequencing Center for Infectious Disease"/>
            <person name="Wu L."/>
            <person name="Ma J."/>
        </authorList>
    </citation>
    <scope>NUCLEOTIDE SEQUENCE [LARGE SCALE GENOMIC DNA]</scope>
    <source>
        <strain evidence="3">CGMCC 1.10698</strain>
    </source>
</reference>
<sequence>MRTIGSAVLVILALLLAAVAGPSIWAERNVVSESGFVQLAGPLGDNREFQQGLTAVVAREAAAQLNLPSQLQNLAAGMIASSAASLQSQPGYAQAWTQTLQRSHALTLHPGDNEAASGDLTLDVAPLVGLVATKISTDIGVKLPVPPAVLVNLDQPSVASAIPVVTALGGMSGWLAFFAVDLFVLAVVVARKRALTTLLTGVGLALVALAWKLGAGALASQFARIGTGNDIAEQFGSELGQLAQESWQWGINVGFALAGGVIAVGVITLILGRRRTT</sequence>
<gene>
    <name evidence="2" type="ORF">ACFOW9_06080</name>
</gene>
<dbReference type="Proteomes" id="UP001595773">
    <property type="component" value="Unassembled WGS sequence"/>
</dbReference>
<keyword evidence="1" id="KW-0812">Transmembrane</keyword>
<accession>A0ABV8QZQ0</accession>
<keyword evidence="1" id="KW-0472">Membrane</keyword>
<keyword evidence="3" id="KW-1185">Reference proteome</keyword>
<protein>
    <recommendedName>
        <fullName evidence="4">Integral membrane protein</fullName>
    </recommendedName>
</protein>
<evidence type="ECO:0000256" key="1">
    <source>
        <dbReference type="SAM" id="Phobius"/>
    </source>
</evidence>
<feature type="transmembrane region" description="Helical" evidence="1">
    <location>
        <begin position="161"/>
        <end position="188"/>
    </location>
</feature>
<dbReference type="EMBL" id="JBHSCQ010000006">
    <property type="protein sequence ID" value="MFC4265163.1"/>
    <property type="molecule type" value="Genomic_DNA"/>
</dbReference>
<evidence type="ECO:0008006" key="4">
    <source>
        <dbReference type="Google" id="ProtNLM"/>
    </source>
</evidence>
<evidence type="ECO:0000313" key="3">
    <source>
        <dbReference type="Proteomes" id="UP001595773"/>
    </source>
</evidence>
<keyword evidence="1" id="KW-1133">Transmembrane helix</keyword>
<organism evidence="2 3">
    <name type="scientific">Arthrobacter cryoconiti</name>
    <dbReference type="NCBI Taxonomy" id="748907"/>
    <lineage>
        <taxon>Bacteria</taxon>
        <taxon>Bacillati</taxon>
        <taxon>Actinomycetota</taxon>
        <taxon>Actinomycetes</taxon>
        <taxon>Micrococcales</taxon>
        <taxon>Micrococcaceae</taxon>
        <taxon>Arthrobacter</taxon>
    </lineage>
</organism>
<name>A0ABV8QZQ0_9MICC</name>
<proteinExistence type="predicted"/>
<feature type="transmembrane region" description="Helical" evidence="1">
    <location>
        <begin position="249"/>
        <end position="271"/>
    </location>
</feature>
<comment type="caution">
    <text evidence="2">The sequence shown here is derived from an EMBL/GenBank/DDBJ whole genome shotgun (WGS) entry which is preliminary data.</text>
</comment>